<dbReference type="InterPro" id="IPR023188">
    <property type="entry name" value="DPS_DNA-bd_CS"/>
</dbReference>
<evidence type="ECO:0000313" key="4">
    <source>
        <dbReference type="EMBL" id="QVL30166.1"/>
    </source>
</evidence>
<dbReference type="SUPFAM" id="SSF47240">
    <property type="entry name" value="Ferritin-like"/>
    <property type="match status" value="1"/>
</dbReference>
<dbReference type="InterPro" id="IPR008331">
    <property type="entry name" value="Ferritin_DPS_dom"/>
</dbReference>
<proteinExistence type="inferred from homology"/>
<feature type="domain" description="Ferritin/DPS" evidence="3">
    <location>
        <begin position="19"/>
        <end position="158"/>
    </location>
</feature>
<name>A0A8E6B1X6_9BACT</name>
<reference evidence="4" key="1">
    <citation type="submission" date="2021-05" db="EMBL/GenBank/DDBJ databases">
        <title>Complete genome sequence of the cellulolytic planctomycete Telmatocola sphagniphila SP2T and characterization of the first cellulase from planctomycetes.</title>
        <authorList>
            <person name="Rakitin A.L."/>
            <person name="Beletsky A.V."/>
            <person name="Naumoff D.G."/>
            <person name="Kulichevskaya I.S."/>
            <person name="Mardanov A.V."/>
            <person name="Ravin N.V."/>
            <person name="Dedysh S.N."/>
        </authorList>
    </citation>
    <scope>NUCLEOTIDE SEQUENCE</scope>
    <source>
        <strain evidence="4">SP2T</strain>
    </source>
</reference>
<dbReference type="GO" id="GO:0016722">
    <property type="term" value="F:oxidoreductase activity, acting on metal ions"/>
    <property type="evidence" value="ECO:0007669"/>
    <property type="project" value="InterPro"/>
</dbReference>
<evidence type="ECO:0000256" key="2">
    <source>
        <dbReference type="RuleBase" id="RU003875"/>
    </source>
</evidence>
<dbReference type="InterPro" id="IPR012347">
    <property type="entry name" value="Ferritin-like"/>
</dbReference>
<dbReference type="PANTHER" id="PTHR42932">
    <property type="entry name" value="GENERAL STRESS PROTEIN 20U"/>
    <property type="match status" value="1"/>
</dbReference>
<evidence type="ECO:0000259" key="3">
    <source>
        <dbReference type="Pfam" id="PF00210"/>
    </source>
</evidence>
<dbReference type="NCBIfam" id="NF006975">
    <property type="entry name" value="PRK09448.1"/>
    <property type="match status" value="1"/>
</dbReference>
<dbReference type="PROSITE" id="PS00819">
    <property type="entry name" value="DPS_2"/>
    <property type="match status" value="1"/>
</dbReference>
<evidence type="ECO:0000256" key="1">
    <source>
        <dbReference type="ARBA" id="ARBA00009497"/>
    </source>
</evidence>
<dbReference type="Gene3D" id="1.20.1260.10">
    <property type="match status" value="1"/>
</dbReference>
<organism evidence="4 5">
    <name type="scientific">Telmatocola sphagniphila</name>
    <dbReference type="NCBI Taxonomy" id="1123043"/>
    <lineage>
        <taxon>Bacteria</taxon>
        <taxon>Pseudomonadati</taxon>
        <taxon>Planctomycetota</taxon>
        <taxon>Planctomycetia</taxon>
        <taxon>Gemmatales</taxon>
        <taxon>Gemmataceae</taxon>
    </lineage>
</organism>
<sequence length="161" mass="17927">MSMFPTRIDIPLEKRTKLIELLNARLADLIDLQLQTKQAHWNVKGPSFIALHEMFDEFVDEIAEYVDDVAERVTALGGVAEGTVAVVHKRSSLEPYPLILKTGKEHLEAVAKALTRSAKAVREAIGQSDDLDADTADLFTGISRGLDKKLWFVEAHLHADH</sequence>
<dbReference type="KEGG" id="tsph:KIH39_15025"/>
<dbReference type="EMBL" id="CP074694">
    <property type="protein sequence ID" value="QVL30166.1"/>
    <property type="molecule type" value="Genomic_DNA"/>
</dbReference>
<dbReference type="Proteomes" id="UP000676194">
    <property type="component" value="Chromosome"/>
</dbReference>
<dbReference type="PRINTS" id="PR01346">
    <property type="entry name" value="HELNAPAPROT"/>
</dbReference>
<dbReference type="Pfam" id="PF00210">
    <property type="entry name" value="Ferritin"/>
    <property type="match status" value="1"/>
</dbReference>
<dbReference type="PANTHER" id="PTHR42932:SF3">
    <property type="entry name" value="DNA PROTECTION DURING STARVATION PROTEIN"/>
    <property type="match status" value="1"/>
</dbReference>
<dbReference type="PROSITE" id="PS00818">
    <property type="entry name" value="DPS_1"/>
    <property type="match status" value="1"/>
</dbReference>
<dbReference type="CDD" id="cd01043">
    <property type="entry name" value="DPS"/>
    <property type="match status" value="1"/>
</dbReference>
<protein>
    <submittedName>
        <fullName evidence="4">DNA starvation/stationary phase protection protein Dps</fullName>
    </submittedName>
</protein>
<dbReference type="InterPro" id="IPR009078">
    <property type="entry name" value="Ferritin-like_SF"/>
</dbReference>
<comment type="similarity">
    <text evidence="1 2">Belongs to the Dps family.</text>
</comment>
<gene>
    <name evidence="4" type="primary">dps</name>
    <name evidence="4" type="synonym">pexB</name>
    <name evidence="4" type="ORF">KIH39_15025</name>
</gene>
<dbReference type="InterPro" id="IPR002177">
    <property type="entry name" value="DPS_DNA-bd"/>
</dbReference>
<dbReference type="GO" id="GO:0008199">
    <property type="term" value="F:ferric iron binding"/>
    <property type="evidence" value="ECO:0007669"/>
    <property type="project" value="InterPro"/>
</dbReference>
<dbReference type="PIRSF" id="PIRSF005900">
    <property type="entry name" value="Dps"/>
    <property type="match status" value="1"/>
</dbReference>
<keyword evidence="5" id="KW-1185">Reference proteome</keyword>
<dbReference type="AlphaFoldDB" id="A0A8E6B1X6"/>
<accession>A0A8E6B1X6</accession>
<evidence type="ECO:0000313" key="5">
    <source>
        <dbReference type="Proteomes" id="UP000676194"/>
    </source>
</evidence>